<sequence>MATAAKQICRQARQVSQHRAPAFTTRPSQCLYAQRPSLRSLSTSALRSEEQKDAAPSADDTSSDSAPYFNKTFYATLSRDDKLDYRTVSASERRKMERVASELSDAFDNKTSRISRELTEYVNQMADEVNEEFPEPPQERERRMDGFFNMGEKEDIGPDEEFGEDDVSSIAHGELEQQREMREYARLAGWEMPLLADLQVPFQPPTSATPLRFRYTTYMGEQHPASRKVVVEFDPSDLKLSEQQTSKLIKLLGSRYNPSTKTVKMSAEHFETQAQNRRYLGDTVNSLIAEAKDPKDTFEDVPFDFRHHKPKRVLRFPEEWLLTEERKRALEEKRRLGLEQEQKRQLISGVGAIEQQREIDLAAVEAPIAEAAQVKIPAGKMGKKEMGQKGRRS</sequence>
<evidence type="ECO:0000313" key="1">
    <source>
        <dbReference type="EMBL" id="KAK8207955.1"/>
    </source>
</evidence>
<name>A0ACC3SEJ6_9PEZI</name>
<gene>
    <name evidence="1" type="primary">RSM24</name>
    <name evidence="1" type="ORF">M8818_004208</name>
</gene>
<organism evidence="1 2">
    <name type="scientific">Zalaria obscura</name>
    <dbReference type="NCBI Taxonomy" id="2024903"/>
    <lineage>
        <taxon>Eukaryota</taxon>
        <taxon>Fungi</taxon>
        <taxon>Dikarya</taxon>
        <taxon>Ascomycota</taxon>
        <taxon>Pezizomycotina</taxon>
        <taxon>Dothideomycetes</taxon>
        <taxon>Dothideomycetidae</taxon>
        <taxon>Dothideales</taxon>
        <taxon>Zalariaceae</taxon>
        <taxon>Zalaria</taxon>
    </lineage>
</organism>
<keyword evidence="1" id="KW-0689">Ribosomal protein</keyword>
<evidence type="ECO:0000313" key="2">
    <source>
        <dbReference type="Proteomes" id="UP001320706"/>
    </source>
</evidence>
<dbReference type="EMBL" id="JAMKPW020000020">
    <property type="protein sequence ID" value="KAK8207955.1"/>
    <property type="molecule type" value="Genomic_DNA"/>
</dbReference>
<accession>A0ACC3SEJ6</accession>
<comment type="caution">
    <text evidence="1">The sequence shown here is derived from an EMBL/GenBank/DDBJ whole genome shotgun (WGS) entry which is preliminary data.</text>
</comment>
<keyword evidence="2" id="KW-1185">Reference proteome</keyword>
<keyword evidence="1" id="KW-0687">Ribonucleoprotein</keyword>
<proteinExistence type="predicted"/>
<reference evidence="1" key="1">
    <citation type="submission" date="2024-02" db="EMBL/GenBank/DDBJ databases">
        <title>Metagenome Assembled Genome of Zalaria obscura JY119.</title>
        <authorList>
            <person name="Vighnesh L."/>
            <person name="Jagadeeshwari U."/>
            <person name="Venkata Ramana C."/>
            <person name="Sasikala C."/>
        </authorList>
    </citation>
    <scope>NUCLEOTIDE SEQUENCE</scope>
    <source>
        <strain evidence="1">JY119</strain>
    </source>
</reference>
<protein>
    <submittedName>
        <fullName evidence="1">37S ribosomal protein S24, mitochondrial</fullName>
    </submittedName>
</protein>
<dbReference type="Proteomes" id="UP001320706">
    <property type="component" value="Unassembled WGS sequence"/>
</dbReference>